<organism evidence="8 9">
    <name type="scientific">Marinactinospora rubrisoli</name>
    <dbReference type="NCBI Taxonomy" id="2715399"/>
    <lineage>
        <taxon>Bacteria</taxon>
        <taxon>Bacillati</taxon>
        <taxon>Actinomycetota</taxon>
        <taxon>Actinomycetes</taxon>
        <taxon>Streptosporangiales</taxon>
        <taxon>Nocardiopsidaceae</taxon>
        <taxon>Marinactinospora</taxon>
    </lineage>
</organism>
<dbReference type="InterPro" id="IPR045225">
    <property type="entry name" value="Uracil/uridine/allantoin_perm"/>
</dbReference>
<feature type="transmembrane region" description="Helical" evidence="7">
    <location>
        <begin position="459"/>
        <end position="477"/>
    </location>
</feature>
<dbReference type="InterPro" id="IPR001248">
    <property type="entry name" value="Pur-cyt_permease"/>
</dbReference>
<comment type="subcellular location">
    <subcellularLocation>
        <location evidence="1">Membrane</location>
        <topology evidence="1">Multi-pass membrane protein</topology>
    </subcellularLocation>
</comment>
<comment type="similarity">
    <text evidence="2">Belongs to the purine-cytosine permease (2.A.39) family.</text>
</comment>
<evidence type="ECO:0000256" key="1">
    <source>
        <dbReference type="ARBA" id="ARBA00004141"/>
    </source>
</evidence>
<evidence type="ECO:0000256" key="4">
    <source>
        <dbReference type="ARBA" id="ARBA00022989"/>
    </source>
</evidence>
<evidence type="ECO:0000256" key="5">
    <source>
        <dbReference type="ARBA" id="ARBA00023136"/>
    </source>
</evidence>
<dbReference type="RefSeq" id="WP_379871838.1">
    <property type="nucleotide sequence ID" value="NZ_JBHTBH010000007.1"/>
</dbReference>
<dbReference type="EMBL" id="JBHTBH010000007">
    <property type="protein sequence ID" value="MFC7329178.1"/>
    <property type="molecule type" value="Genomic_DNA"/>
</dbReference>
<feature type="transmembrane region" description="Helical" evidence="7">
    <location>
        <begin position="320"/>
        <end position="344"/>
    </location>
</feature>
<name>A0ABW2KGZ8_9ACTN</name>
<keyword evidence="4 7" id="KW-1133">Transmembrane helix</keyword>
<evidence type="ECO:0000256" key="3">
    <source>
        <dbReference type="ARBA" id="ARBA00022692"/>
    </source>
</evidence>
<dbReference type="Proteomes" id="UP001596540">
    <property type="component" value="Unassembled WGS sequence"/>
</dbReference>
<proteinExistence type="inferred from homology"/>
<feature type="transmembrane region" description="Helical" evidence="7">
    <location>
        <begin position="381"/>
        <end position="402"/>
    </location>
</feature>
<evidence type="ECO:0000256" key="2">
    <source>
        <dbReference type="ARBA" id="ARBA00008974"/>
    </source>
</evidence>
<keyword evidence="9" id="KW-1185">Reference proteome</keyword>
<protein>
    <submittedName>
        <fullName evidence="8">NCS1 family nucleobase:cation symporter-1</fullName>
    </submittedName>
</protein>
<accession>A0ABW2KGZ8</accession>
<feature type="compositionally biased region" description="Pro residues" evidence="6">
    <location>
        <begin position="1"/>
        <end position="20"/>
    </location>
</feature>
<feature type="transmembrane region" description="Helical" evidence="7">
    <location>
        <begin position="277"/>
        <end position="300"/>
    </location>
</feature>
<evidence type="ECO:0000313" key="9">
    <source>
        <dbReference type="Proteomes" id="UP001596540"/>
    </source>
</evidence>
<sequence length="509" mass="54684">MAAPDPPRSAVPPLPTPAPEVSPRLSNEDLTPARERTWGTYSVFALWMADTHAISNYTFAAGLFVLGLAAWQVFLALLVGITIVHLGMNLMGHAGHRTGVPFPVLARVSFGVYGANIPALIRAIIAIAWYGIQTWLASVALVVLTVQLVPATAAYTENDLLGLSTLGWAAFLFMWALQLVLLTRGMEAIRRVQDWVTGPVVWAVMLFLAGWLIVRADFDIPLTSGATDLTIGEQWRHGLAAVGLTVATFLTLILNYADFSRFTDSHRSYRRGNLLGLPVNFTAFALVSVLTTAGTVAVFGETITEPVEIVARIDNPWVTVVGAVTFVVSTVGINVVANFVSPAYDLANVAPRYLNFRRGGVISAVLAVVVLPWHLYANPAVINYFLGGLAAFLAPLVAILLVDYHLVRRGRIDLASLYRTDPGGAYHYRHGVNPVALQAFLPAALVSGVLALVPMFAAVAPFSWVFGLVLAGTVYYLRSPREAAGPLPRAAIPVPPELGGAQPDVPPER</sequence>
<dbReference type="PANTHER" id="PTHR30618:SF6">
    <property type="entry name" value="NCS1 FAMILY NUCLEOBASE:CATION SYMPORTER-1"/>
    <property type="match status" value="1"/>
</dbReference>
<feature type="transmembrane region" description="Helical" evidence="7">
    <location>
        <begin position="135"/>
        <end position="155"/>
    </location>
</feature>
<feature type="region of interest" description="Disordered" evidence="6">
    <location>
        <begin position="486"/>
        <end position="509"/>
    </location>
</feature>
<evidence type="ECO:0000256" key="6">
    <source>
        <dbReference type="SAM" id="MobiDB-lite"/>
    </source>
</evidence>
<feature type="transmembrane region" description="Helical" evidence="7">
    <location>
        <begin position="161"/>
        <end position="183"/>
    </location>
</feature>
<dbReference type="PANTHER" id="PTHR30618">
    <property type="entry name" value="NCS1 FAMILY PURINE/PYRIMIDINE TRANSPORTER"/>
    <property type="match status" value="1"/>
</dbReference>
<evidence type="ECO:0000256" key="7">
    <source>
        <dbReference type="SAM" id="Phobius"/>
    </source>
</evidence>
<gene>
    <name evidence="8" type="ORF">ACFQRF_15690</name>
</gene>
<feature type="transmembrane region" description="Helical" evidence="7">
    <location>
        <begin position="57"/>
        <end position="84"/>
    </location>
</feature>
<feature type="transmembrane region" description="Helical" evidence="7">
    <location>
        <begin position="356"/>
        <end position="375"/>
    </location>
</feature>
<feature type="transmembrane region" description="Helical" evidence="7">
    <location>
        <begin position="195"/>
        <end position="214"/>
    </location>
</feature>
<keyword evidence="5 7" id="KW-0472">Membrane</keyword>
<feature type="transmembrane region" description="Helical" evidence="7">
    <location>
        <begin position="104"/>
        <end position="128"/>
    </location>
</feature>
<reference evidence="9" key="1">
    <citation type="journal article" date="2019" name="Int. J. Syst. Evol. Microbiol.">
        <title>The Global Catalogue of Microorganisms (GCM) 10K type strain sequencing project: providing services to taxonomists for standard genome sequencing and annotation.</title>
        <authorList>
            <consortium name="The Broad Institute Genomics Platform"/>
            <consortium name="The Broad Institute Genome Sequencing Center for Infectious Disease"/>
            <person name="Wu L."/>
            <person name="Ma J."/>
        </authorList>
    </citation>
    <scope>NUCLEOTIDE SEQUENCE [LARGE SCALE GENOMIC DNA]</scope>
    <source>
        <strain evidence="9">CGMCC 4.7382</strain>
    </source>
</reference>
<dbReference type="Pfam" id="PF02133">
    <property type="entry name" value="Transp_cyt_pur"/>
    <property type="match status" value="1"/>
</dbReference>
<dbReference type="CDD" id="cd11555">
    <property type="entry name" value="SLC-NCS1sbd_u1"/>
    <property type="match status" value="1"/>
</dbReference>
<feature type="transmembrane region" description="Helical" evidence="7">
    <location>
        <begin position="435"/>
        <end position="453"/>
    </location>
</feature>
<evidence type="ECO:0000313" key="8">
    <source>
        <dbReference type="EMBL" id="MFC7329178.1"/>
    </source>
</evidence>
<feature type="region of interest" description="Disordered" evidence="6">
    <location>
        <begin position="1"/>
        <end position="29"/>
    </location>
</feature>
<keyword evidence="3 7" id="KW-0812">Transmembrane</keyword>
<feature type="transmembrane region" description="Helical" evidence="7">
    <location>
        <begin position="234"/>
        <end position="256"/>
    </location>
</feature>
<dbReference type="Gene3D" id="1.10.4160.10">
    <property type="entry name" value="Hydantoin permease"/>
    <property type="match status" value="1"/>
</dbReference>
<comment type="caution">
    <text evidence="8">The sequence shown here is derived from an EMBL/GenBank/DDBJ whole genome shotgun (WGS) entry which is preliminary data.</text>
</comment>